<dbReference type="InterPro" id="IPR014756">
    <property type="entry name" value="Ig_E-set"/>
</dbReference>
<dbReference type="InterPro" id="IPR029058">
    <property type="entry name" value="AB_hydrolase_fold"/>
</dbReference>
<dbReference type="PROSITE" id="PS51257">
    <property type="entry name" value="PROKAR_LIPOPROTEIN"/>
    <property type="match status" value="1"/>
</dbReference>
<dbReference type="SUPFAM" id="SSF53474">
    <property type="entry name" value="alpha/beta-Hydrolases"/>
    <property type="match status" value="2"/>
</dbReference>
<keyword evidence="1" id="KW-0732">Signal</keyword>
<evidence type="ECO:0000313" key="3">
    <source>
        <dbReference type="Proteomes" id="UP000714420"/>
    </source>
</evidence>
<dbReference type="EMBL" id="JABKKF010000013">
    <property type="protein sequence ID" value="NPD92971.1"/>
    <property type="molecule type" value="Genomic_DNA"/>
</dbReference>
<dbReference type="InterPro" id="IPR050583">
    <property type="entry name" value="Mycobacterial_A85_antigen"/>
</dbReference>
<keyword evidence="3" id="KW-1185">Reference proteome</keyword>
<dbReference type="CDD" id="cd02858">
    <property type="entry name" value="E_set_Esterase_N"/>
    <property type="match status" value="1"/>
</dbReference>
<dbReference type="Proteomes" id="UP000714420">
    <property type="component" value="Unassembled WGS sequence"/>
</dbReference>
<organism evidence="2 3">
    <name type="scientific">Xylanibacter muris</name>
    <dbReference type="NCBI Taxonomy" id="2736290"/>
    <lineage>
        <taxon>Bacteria</taxon>
        <taxon>Pseudomonadati</taxon>
        <taxon>Bacteroidota</taxon>
        <taxon>Bacteroidia</taxon>
        <taxon>Bacteroidales</taxon>
        <taxon>Prevotellaceae</taxon>
        <taxon>Xylanibacter</taxon>
    </lineage>
</organism>
<gene>
    <name evidence="2" type="ORF">HPS56_11590</name>
</gene>
<dbReference type="SUPFAM" id="SSF81296">
    <property type="entry name" value="E set domains"/>
    <property type="match status" value="1"/>
</dbReference>
<evidence type="ECO:0000256" key="1">
    <source>
        <dbReference type="SAM" id="SignalP"/>
    </source>
</evidence>
<sequence length="621" mass="72418">MKKICCISFWGLFFSLCVSAGCRMEECKLPCRLLNGFTEWDYSVCLPDSYDKNKDRRYPVLYLLHGGGCPHTQWEEHGGLTALVDELVNDGDMEEMIIVCPEANKHRMSWMNDKLWTYEDFFFMEFMPYIEKTYRVRADKYSRSIGGFSMGGGGAVVYGLHHPELFRVVYNMTGYLRRQHLDFLKNDPLGEWRQQAVERNNPIRTVIEGSKNDVDRWKTVSWFVDCGNGDFTFDANRDFVEALKERGIVYDWRTGSGSHDWNYWRKALRRTLKVVGGDSKPSAWNVRRAEYPRVTKDHRVVFRMKAPEAKHLVVDLGRRYEMSKDSEGYWTCVTDPQSEGFHYYFLVADGLRVADPNTETFFGCSQMASGMEIPYAEDVDKFEWKDVPHGDVHRIRYYSDVEKAWRFLYVYTPAGYEDNDSRYPVLYLQHGGGEDERGWSNQGLCDIILDNLISEKKAVPMIVVMADGNTKDFTSELLKCVMPLAEKRFRIMDGRDNRALAGLSMGGIQTLSTVVRYPDKFAYVGVFSSGWFRTSQSFMADASGEPYYKMLSKRPEYYNSQFRQFWFSMGGKEDIAYDNCKAMLERMDDMGIHYTYYEYPGGHTWPVWRESLWKFAQLLFK</sequence>
<dbReference type="Pfam" id="PF00756">
    <property type="entry name" value="Esterase"/>
    <property type="match status" value="2"/>
</dbReference>
<comment type="caution">
    <text evidence="2">The sequence shown here is derived from an EMBL/GenBank/DDBJ whole genome shotgun (WGS) entry which is preliminary data.</text>
</comment>
<accession>A0ABX2ANZ9</accession>
<dbReference type="InterPro" id="IPR000801">
    <property type="entry name" value="Esterase-like"/>
</dbReference>
<dbReference type="InterPro" id="IPR013783">
    <property type="entry name" value="Ig-like_fold"/>
</dbReference>
<protein>
    <submittedName>
        <fullName evidence="2">Esterase</fullName>
    </submittedName>
</protein>
<dbReference type="Gene3D" id="2.60.40.10">
    <property type="entry name" value="Immunoglobulins"/>
    <property type="match status" value="1"/>
</dbReference>
<reference evidence="2 3" key="1">
    <citation type="submission" date="2020-05" db="EMBL/GenBank/DDBJ databases">
        <title>Distinct polysaccharide utilization as determinants for interspecies competition between intestinal Prevotella spp.</title>
        <authorList>
            <person name="Galvez E.J.C."/>
            <person name="Iljazovic A."/>
            <person name="Strowig T."/>
        </authorList>
    </citation>
    <scope>NUCLEOTIDE SEQUENCE [LARGE SCALE GENOMIC DNA]</scope>
    <source>
        <strain evidence="2 3">PMUR</strain>
    </source>
</reference>
<dbReference type="Gene3D" id="3.40.50.1820">
    <property type="entry name" value="alpha/beta hydrolase"/>
    <property type="match status" value="2"/>
</dbReference>
<name>A0ABX2ANZ9_9BACT</name>
<evidence type="ECO:0000313" key="2">
    <source>
        <dbReference type="EMBL" id="NPD92971.1"/>
    </source>
</evidence>
<dbReference type="PANTHER" id="PTHR48098">
    <property type="entry name" value="ENTEROCHELIN ESTERASE-RELATED"/>
    <property type="match status" value="1"/>
</dbReference>
<feature type="chain" id="PRO_5045735993" evidence="1">
    <location>
        <begin position="21"/>
        <end position="621"/>
    </location>
</feature>
<feature type="signal peptide" evidence="1">
    <location>
        <begin position="1"/>
        <end position="20"/>
    </location>
</feature>
<dbReference type="PANTHER" id="PTHR48098:SF1">
    <property type="entry name" value="DIACYLGLYCEROL ACYLTRANSFERASE_MYCOLYLTRANSFERASE AG85A"/>
    <property type="match status" value="1"/>
</dbReference>
<proteinExistence type="predicted"/>